<dbReference type="Proteomes" id="UP000319103">
    <property type="component" value="Unassembled WGS sequence"/>
</dbReference>
<dbReference type="SUPFAM" id="SSF56176">
    <property type="entry name" value="FAD-binding/transporter-associated domain-like"/>
    <property type="match status" value="1"/>
</dbReference>
<evidence type="ECO:0000259" key="3">
    <source>
        <dbReference type="PROSITE" id="PS51387"/>
    </source>
</evidence>
<dbReference type="EMBL" id="VIGB01000003">
    <property type="protein sequence ID" value="TQF04579.1"/>
    <property type="molecule type" value="Genomic_DNA"/>
</dbReference>
<dbReference type="InterPro" id="IPR036318">
    <property type="entry name" value="FAD-bd_PCMH-like_sf"/>
</dbReference>
<dbReference type="OrthoDB" id="9800184at2"/>
<dbReference type="PANTHER" id="PTHR43762:SF1">
    <property type="entry name" value="D-ARABINONO-1,4-LACTONE OXIDASE"/>
    <property type="match status" value="1"/>
</dbReference>
<evidence type="ECO:0000256" key="2">
    <source>
        <dbReference type="SAM" id="MobiDB-lite"/>
    </source>
</evidence>
<dbReference type="RefSeq" id="WP_141635144.1">
    <property type="nucleotide sequence ID" value="NZ_VIGB01000003.1"/>
</dbReference>
<dbReference type="GO" id="GO:0016020">
    <property type="term" value="C:membrane"/>
    <property type="evidence" value="ECO:0007669"/>
    <property type="project" value="InterPro"/>
</dbReference>
<evidence type="ECO:0000313" key="5">
    <source>
        <dbReference type="Proteomes" id="UP000319103"/>
    </source>
</evidence>
<accession>A0A540W6D8</accession>
<comment type="caution">
    <text evidence="4">The sequence shown here is derived from an EMBL/GenBank/DDBJ whole genome shotgun (WGS) entry which is preliminary data.</text>
</comment>
<feature type="domain" description="FAD-binding PCMH-type" evidence="3">
    <location>
        <begin position="11"/>
        <end position="178"/>
    </location>
</feature>
<dbReference type="Gene3D" id="3.30.70.2520">
    <property type="match status" value="1"/>
</dbReference>
<organism evidence="4 5">
    <name type="scientific">Kitasatospora acidiphila</name>
    <dbReference type="NCBI Taxonomy" id="2567942"/>
    <lineage>
        <taxon>Bacteria</taxon>
        <taxon>Bacillati</taxon>
        <taxon>Actinomycetota</taxon>
        <taxon>Actinomycetes</taxon>
        <taxon>Kitasatosporales</taxon>
        <taxon>Streptomycetaceae</taxon>
        <taxon>Kitasatospora</taxon>
    </lineage>
</organism>
<feature type="region of interest" description="Disordered" evidence="2">
    <location>
        <begin position="430"/>
        <end position="465"/>
    </location>
</feature>
<keyword evidence="5" id="KW-1185">Reference proteome</keyword>
<dbReference type="Gene3D" id="3.30.465.10">
    <property type="match status" value="1"/>
</dbReference>
<dbReference type="InterPro" id="IPR016167">
    <property type="entry name" value="FAD-bd_PCMH_sub1"/>
</dbReference>
<dbReference type="InterPro" id="IPR016169">
    <property type="entry name" value="FAD-bd_PCMH_sub2"/>
</dbReference>
<dbReference type="Gene3D" id="3.30.43.10">
    <property type="entry name" value="Uridine Diphospho-n-acetylenolpyruvylglucosamine Reductase, domain 2"/>
    <property type="match status" value="1"/>
</dbReference>
<dbReference type="InterPro" id="IPR010031">
    <property type="entry name" value="FAD_lactone_oxidase-like"/>
</dbReference>
<evidence type="ECO:0000313" key="4">
    <source>
        <dbReference type="EMBL" id="TQF04579.1"/>
    </source>
</evidence>
<dbReference type="PROSITE" id="PS51387">
    <property type="entry name" value="FAD_PCMH"/>
    <property type="match status" value="1"/>
</dbReference>
<protein>
    <submittedName>
        <fullName evidence="4">FAD-binding protein</fullName>
    </submittedName>
</protein>
<gene>
    <name evidence="4" type="ORF">E6W39_23050</name>
</gene>
<evidence type="ECO:0000256" key="1">
    <source>
        <dbReference type="ARBA" id="ARBA00023002"/>
    </source>
</evidence>
<keyword evidence="1" id="KW-0560">Oxidoreductase</keyword>
<dbReference type="PANTHER" id="PTHR43762">
    <property type="entry name" value="L-GULONOLACTONE OXIDASE"/>
    <property type="match status" value="1"/>
</dbReference>
<dbReference type="GO" id="GO:0071949">
    <property type="term" value="F:FAD binding"/>
    <property type="evidence" value="ECO:0007669"/>
    <property type="project" value="InterPro"/>
</dbReference>
<dbReference type="InterPro" id="IPR016166">
    <property type="entry name" value="FAD-bd_PCMH"/>
</dbReference>
<reference evidence="4 5" key="1">
    <citation type="submission" date="2019-06" db="EMBL/GenBank/DDBJ databases">
        <title>Description of Kitasatospora acidophila sp. nov. isolated from pine grove soil, and reclassification of Streptomyces novaecaesareae to Kitasatospora novaeceasareae comb. nov.</title>
        <authorList>
            <person name="Kim M.J."/>
        </authorList>
    </citation>
    <scope>NUCLEOTIDE SEQUENCE [LARGE SCALE GENOMIC DNA]</scope>
    <source>
        <strain evidence="4 5">MMS16-CNU292</strain>
    </source>
</reference>
<name>A0A540W6D8_9ACTN</name>
<dbReference type="AlphaFoldDB" id="A0A540W6D8"/>
<dbReference type="InterPro" id="IPR007173">
    <property type="entry name" value="ALO_C"/>
</dbReference>
<dbReference type="Pfam" id="PF04030">
    <property type="entry name" value="ALO"/>
    <property type="match status" value="1"/>
</dbReference>
<dbReference type="GO" id="GO:0003885">
    <property type="term" value="F:D-arabinono-1,4-lactone oxidase activity"/>
    <property type="evidence" value="ECO:0007669"/>
    <property type="project" value="InterPro"/>
</dbReference>
<sequence>MTLTNWGGNVTIAAQGDWTRITSLEQLQSLLTREEGPLRVLGSRFTYPAQLQCLDGTHGILLDLPGRGAGELRGEHLRVTGDTLLENVWRAFDIHGLEPSACPPVITSQTVAGALATGTHAQGLSGGTFSDCLAAIELMDGTGVLHRLTPGDADFDAAVLNLGCLGVVVGLELRGRPATELRCTRFTVAEDSLPERYAAWNRESVAAKSWWFTEHQVVHTWVTHDDAWTPTDPAAQSPVDLDRIVTHTRRQLMSDIGDGQGRTPAAQTLEKFLGATDSKGTLHEIFKNGIPAPQLNMEIAVPLDAVPEAYAGLKELLPASPYKLHYPVILRTTGPARGHLSPAQAVPVTYFGFVSYMTAEGLITAARPLFDDIQRLLYGLGGRPHWGKYFTPELLPASNTEGFPEFCRAVSRFDPHRRFENNTFYRTLGLSPAPSRTDERAPSGRSVLQSPRTEPCPITPARHQG</sequence>
<proteinExistence type="predicted"/>